<dbReference type="InterPro" id="IPR009057">
    <property type="entry name" value="Homeodomain-like_sf"/>
</dbReference>
<keyword evidence="3" id="KW-0010">Activator</keyword>
<comment type="caution">
    <text evidence="6">The sequence shown here is derived from an EMBL/GenBank/DDBJ whole genome shotgun (WGS) entry which is preliminary data.</text>
</comment>
<dbReference type="InterPro" id="IPR020449">
    <property type="entry name" value="Tscrpt_reg_AraC-type_HTH"/>
</dbReference>
<name>A0ABS7DHM9_9GAMM</name>
<gene>
    <name evidence="6" type="ORF">J5V48_07870</name>
</gene>
<organism evidence="6 7">
    <name type="scientific">Succinivibrio faecicola</name>
    <dbReference type="NCBI Taxonomy" id="2820300"/>
    <lineage>
        <taxon>Bacteria</taxon>
        <taxon>Pseudomonadati</taxon>
        <taxon>Pseudomonadota</taxon>
        <taxon>Gammaproteobacteria</taxon>
        <taxon>Aeromonadales</taxon>
        <taxon>Succinivibrionaceae</taxon>
        <taxon>Succinivibrio</taxon>
    </lineage>
</organism>
<dbReference type="SMART" id="SM00342">
    <property type="entry name" value="HTH_ARAC"/>
    <property type="match status" value="1"/>
</dbReference>
<feature type="domain" description="HTH araC/xylS-type" evidence="5">
    <location>
        <begin position="189"/>
        <end position="287"/>
    </location>
</feature>
<dbReference type="InterPro" id="IPR037923">
    <property type="entry name" value="HTH-like"/>
</dbReference>
<accession>A0ABS7DHM9</accession>
<dbReference type="InterPro" id="IPR018060">
    <property type="entry name" value="HTH_AraC"/>
</dbReference>
<dbReference type="EMBL" id="JAGFNY010000030">
    <property type="protein sequence ID" value="MBW7570808.1"/>
    <property type="molecule type" value="Genomic_DNA"/>
</dbReference>
<dbReference type="PROSITE" id="PS01124">
    <property type="entry name" value="HTH_ARAC_FAMILY_2"/>
    <property type="match status" value="1"/>
</dbReference>
<evidence type="ECO:0000313" key="6">
    <source>
        <dbReference type="EMBL" id="MBW7570808.1"/>
    </source>
</evidence>
<dbReference type="Pfam" id="PF12833">
    <property type="entry name" value="HTH_18"/>
    <property type="match status" value="1"/>
</dbReference>
<evidence type="ECO:0000259" key="5">
    <source>
        <dbReference type="PROSITE" id="PS01124"/>
    </source>
</evidence>
<evidence type="ECO:0000256" key="2">
    <source>
        <dbReference type="ARBA" id="ARBA00023125"/>
    </source>
</evidence>
<dbReference type="Proteomes" id="UP000731465">
    <property type="component" value="Unassembled WGS sequence"/>
</dbReference>
<evidence type="ECO:0000256" key="3">
    <source>
        <dbReference type="ARBA" id="ARBA00023159"/>
    </source>
</evidence>
<dbReference type="PANTHER" id="PTHR43280:SF34">
    <property type="entry name" value="ARAC-FAMILY TRANSCRIPTIONAL REGULATOR"/>
    <property type="match status" value="1"/>
</dbReference>
<proteinExistence type="predicted"/>
<dbReference type="Gene3D" id="1.10.10.60">
    <property type="entry name" value="Homeodomain-like"/>
    <property type="match status" value="2"/>
</dbReference>
<dbReference type="InterPro" id="IPR018062">
    <property type="entry name" value="HTH_AraC-typ_CS"/>
</dbReference>
<keyword evidence="1" id="KW-0805">Transcription regulation</keyword>
<dbReference type="CDD" id="cd02208">
    <property type="entry name" value="cupin_RmlC-like"/>
    <property type="match status" value="1"/>
</dbReference>
<evidence type="ECO:0000256" key="4">
    <source>
        <dbReference type="ARBA" id="ARBA00023163"/>
    </source>
</evidence>
<reference evidence="6 7" key="1">
    <citation type="submission" date="2021-03" db="EMBL/GenBank/DDBJ databases">
        <title>Succinivibrio sp. nov. isolated from feces of cow.</title>
        <authorList>
            <person name="Choi J.-Y."/>
        </authorList>
    </citation>
    <scope>NUCLEOTIDE SEQUENCE [LARGE SCALE GENOMIC DNA]</scope>
    <source>
        <strain evidence="6 7">AGMB01872</strain>
    </source>
</reference>
<dbReference type="PRINTS" id="PR00032">
    <property type="entry name" value="HTHARAC"/>
</dbReference>
<dbReference type="SUPFAM" id="SSF46689">
    <property type="entry name" value="Homeodomain-like"/>
    <property type="match status" value="2"/>
</dbReference>
<evidence type="ECO:0000256" key="1">
    <source>
        <dbReference type="ARBA" id="ARBA00023015"/>
    </source>
</evidence>
<dbReference type="SUPFAM" id="SSF51215">
    <property type="entry name" value="Regulatory protein AraC"/>
    <property type="match status" value="1"/>
</dbReference>
<sequence>MGKIAVQESKNHGINEFPYSIYHVKMPEHITKFDLHYHNEFELVYVENGSIEFTILEKKYIANKGDIALLLPDYPHSMKQVPNVSCEYYCMLFKPEILKRSDSDPIYDRIMTPLIKHTVKLPFILKDKEQITESIKNECNDLMKYWTHSYSSYAFGVLGNLYKIVGSLTEYYEANDTVLLNNKSYDRIKEAIYAVENRYEQPLSVEEMAQLCNVSSSHFMKLFKEATGDSFNNFLIAYRLKMAAKKIAETDDKIVNISTDCGFNNQSYFSRAFTKHFKMSPAEYRNKH</sequence>
<dbReference type="InterPro" id="IPR003313">
    <property type="entry name" value="AraC-bd"/>
</dbReference>
<keyword evidence="4" id="KW-0804">Transcription</keyword>
<dbReference type="Pfam" id="PF02311">
    <property type="entry name" value="AraC_binding"/>
    <property type="match status" value="1"/>
</dbReference>
<keyword evidence="2" id="KW-0238">DNA-binding</keyword>
<dbReference type="PROSITE" id="PS00041">
    <property type="entry name" value="HTH_ARAC_FAMILY_1"/>
    <property type="match status" value="1"/>
</dbReference>
<dbReference type="PANTHER" id="PTHR43280">
    <property type="entry name" value="ARAC-FAMILY TRANSCRIPTIONAL REGULATOR"/>
    <property type="match status" value="1"/>
</dbReference>
<protein>
    <submittedName>
        <fullName evidence="6">AraC family transcriptional regulator</fullName>
    </submittedName>
</protein>
<evidence type="ECO:0000313" key="7">
    <source>
        <dbReference type="Proteomes" id="UP000731465"/>
    </source>
</evidence>
<dbReference type="RefSeq" id="WP_219938031.1">
    <property type="nucleotide sequence ID" value="NZ_JAGFNY010000030.1"/>
</dbReference>
<dbReference type="Gene3D" id="2.60.120.10">
    <property type="entry name" value="Jelly Rolls"/>
    <property type="match status" value="1"/>
</dbReference>
<dbReference type="InterPro" id="IPR014710">
    <property type="entry name" value="RmlC-like_jellyroll"/>
</dbReference>
<keyword evidence="7" id="KW-1185">Reference proteome</keyword>